<name>A0AA36JG15_9DINO</name>
<dbReference type="Proteomes" id="UP001178507">
    <property type="component" value="Unassembled WGS sequence"/>
</dbReference>
<proteinExistence type="predicted"/>
<evidence type="ECO:0000313" key="3">
    <source>
        <dbReference type="Proteomes" id="UP001178507"/>
    </source>
</evidence>
<organism evidence="2 3">
    <name type="scientific">Effrenium voratum</name>
    <dbReference type="NCBI Taxonomy" id="2562239"/>
    <lineage>
        <taxon>Eukaryota</taxon>
        <taxon>Sar</taxon>
        <taxon>Alveolata</taxon>
        <taxon>Dinophyceae</taxon>
        <taxon>Suessiales</taxon>
        <taxon>Symbiodiniaceae</taxon>
        <taxon>Effrenium</taxon>
    </lineage>
</organism>
<evidence type="ECO:0000313" key="2">
    <source>
        <dbReference type="EMBL" id="CAJ1405558.1"/>
    </source>
</evidence>
<dbReference type="AlphaFoldDB" id="A0AA36JG15"/>
<comment type="caution">
    <text evidence="2">The sequence shown here is derived from an EMBL/GenBank/DDBJ whole genome shotgun (WGS) entry which is preliminary data.</text>
</comment>
<reference evidence="2" key="1">
    <citation type="submission" date="2023-08" db="EMBL/GenBank/DDBJ databases">
        <authorList>
            <person name="Chen Y."/>
            <person name="Shah S."/>
            <person name="Dougan E. K."/>
            <person name="Thang M."/>
            <person name="Chan C."/>
        </authorList>
    </citation>
    <scope>NUCLEOTIDE SEQUENCE</scope>
</reference>
<gene>
    <name evidence="2" type="ORF">EVOR1521_LOCUS27731</name>
</gene>
<sequence>MEQESPAGFENSVRGCVGRHKSSGTQWTHANTIYTSRDAKGDPHCVGYKEAGEQTRWTIQKAEACNQDGFQHSLGAYSCWQQGCVAQRFVAGGKAYRLPRRGMDLAKLFLASLASLASASPESCDWAGCNGRTLLQHRVVLGETQGRLSYRGEFHDVFKDRPAIEALQSAKCRNYFGPGQRGSMIYDVETMMLRPQAELKNQSGSSLSYSPPRRLMTFEDQIPQDQIGEDTSLNHSSGWCMPLAVRTAARPIKVSLATLQNRTLMMGAVWKCASTSMRAMLQSLDGVEFLDAHGESKDFCAEQNFSWPACEKTSSFLSAAVQATWKVATIRDPFERFMASVNEHGKWSSCDGEVCQDEIEKAKDLARTLATQFPGTYRSCEHPTMSYFLSATDLNGNPVVWDMLLEVDDLSSELQKLSELTGWALNTEQENSSGDDDIKRQYFDAIFQDDETRCSVCKVYAQALRSELGSRETPLQRFAVGKECETTSDWRVVHKLVLLSKPDAAGALMDTQGASAARF</sequence>
<feature type="region of interest" description="Disordered" evidence="1">
    <location>
        <begin position="1"/>
        <end position="24"/>
    </location>
</feature>
<keyword evidence="3" id="KW-1185">Reference proteome</keyword>
<protein>
    <submittedName>
        <fullName evidence="2">Uncharacterized protein</fullName>
    </submittedName>
</protein>
<dbReference type="EMBL" id="CAUJNA010003590">
    <property type="protein sequence ID" value="CAJ1405558.1"/>
    <property type="molecule type" value="Genomic_DNA"/>
</dbReference>
<evidence type="ECO:0000256" key="1">
    <source>
        <dbReference type="SAM" id="MobiDB-lite"/>
    </source>
</evidence>
<accession>A0AA36JG15</accession>